<gene>
    <name evidence="2" type="ORF">SAMN04488103_101218</name>
</gene>
<accession>A0A1H7YJQ3</accession>
<dbReference type="EMBL" id="FOCE01000001">
    <property type="protein sequence ID" value="SEM46183.1"/>
    <property type="molecule type" value="Genomic_DNA"/>
</dbReference>
<proteinExistence type="predicted"/>
<protein>
    <recommendedName>
        <fullName evidence="4">FlgN protein</fullName>
    </recommendedName>
</protein>
<dbReference type="RefSeq" id="WP_091295545.1">
    <property type="nucleotide sequence ID" value="NZ_FOCE01000001.1"/>
</dbReference>
<feature type="compositionally biased region" description="Basic residues" evidence="1">
    <location>
        <begin position="96"/>
        <end position="111"/>
    </location>
</feature>
<dbReference type="Proteomes" id="UP000198761">
    <property type="component" value="Unassembled WGS sequence"/>
</dbReference>
<name>A0A1H7YJQ3_9RHOB</name>
<evidence type="ECO:0000313" key="2">
    <source>
        <dbReference type="EMBL" id="SEM46183.1"/>
    </source>
</evidence>
<keyword evidence="3" id="KW-1185">Reference proteome</keyword>
<evidence type="ECO:0008006" key="4">
    <source>
        <dbReference type="Google" id="ProtNLM"/>
    </source>
</evidence>
<feature type="region of interest" description="Disordered" evidence="1">
    <location>
        <begin position="90"/>
        <end position="111"/>
    </location>
</feature>
<dbReference type="STRING" id="933059.SAMN04488103_101218"/>
<organism evidence="2 3">
    <name type="scientific">Gemmobacter aquatilis</name>
    <dbReference type="NCBI Taxonomy" id="933059"/>
    <lineage>
        <taxon>Bacteria</taxon>
        <taxon>Pseudomonadati</taxon>
        <taxon>Pseudomonadota</taxon>
        <taxon>Alphaproteobacteria</taxon>
        <taxon>Rhodobacterales</taxon>
        <taxon>Paracoccaceae</taxon>
        <taxon>Gemmobacter</taxon>
    </lineage>
</organism>
<evidence type="ECO:0000313" key="3">
    <source>
        <dbReference type="Proteomes" id="UP000198761"/>
    </source>
</evidence>
<dbReference type="AlphaFoldDB" id="A0A1H7YJQ3"/>
<dbReference type="OrthoDB" id="7862860at2"/>
<sequence length="111" mass="11899">MTADPLALEALLDRMHEALQGGDLAALESLAGPLADAGATLAPPQSRATLERLRRKAARNDTLLAASLCGLRAAQRRIAELRSLEQGFSTYDGAGLKHRHPQDRGALSKRF</sequence>
<reference evidence="2 3" key="1">
    <citation type="submission" date="2016-10" db="EMBL/GenBank/DDBJ databases">
        <authorList>
            <person name="de Groot N.N."/>
        </authorList>
    </citation>
    <scope>NUCLEOTIDE SEQUENCE [LARGE SCALE GENOMIC DNA]</scope>
    <source>
        <strain evidence="2 3">DSM 3857</strain>
    </source>
</reference>
<evidence type="ECO:0000256" key="1">
    <source>
        <dbReference type="SAM" id="MobiDB-lite"/>
    </source>
</evidence>